<comment type="caution">
    <text evidence="1">The sequence shown here is derived from an EMBL/GenBank/DDBJ whole genome shotgun (WGS) entry which is preliminary data.</text>
</comment>
<protein>
    <submittedName>
        <fullName evidence="1">Uncharacterized protein</fullName>
    </submittedName>
</protein>
<dbReference type="EMBL" id="CM042884">
    <property type="protein sequence ID" value="KAI4368898.1"/>
    <property type="molecule type" value="Genomic_DNA"/>
</dbReference>
<accession>A0ACB9QUL3</accession>
<gene>
    <name evidence="1" type="ORF">MLD38_017403</name>
</gene>
<evidence type="ECO:0000313" key="2">
    <source>
        <dbReference type="Proteomes" id="UP001057402"/>
    </source>
</evidence>
<evidence type="ECO:0000313" key="1">
    <source>
        <dbReference type="EMBL" id="KAI4368898.1"/>
    </source>
</evidence>
<sequence length="352" mass="38737">MKQLSPSSTASVASTSTSYEGVTGSCLVGVLRRIFRSSSLPEFPVGYASGKAEEFGNRKEEEEEIGAQAATPVPGIVARLMGLESLPQIMKIHGENSPGSVTRSRSMNDLDYREKCEEDGDPRSSIKSTSSFRETPTYLEIENEEFLVLIFENRTETEDGTGSGKKKRRKRGRNRTSILMKNESNSRGENSAVEQTPESAEISSLAKLRNVKSDQQEVVPVDKQAEIECSSENSLSPVSVLELSEFVTSDPETSTSDECTAEDSEGLNECDDRSLLHMQRSRRSGTGSPRKDISRQLSYLEMQIPSCSWEILSHNGKWKYEEASSDICADVGGQISEELIDDLIVQLSCTSS</sequence>
<keyword evidence="2" id="KW-1185">Reference proteome</keyword>
<proteinExistence type="predicted"/>
<reference evidence="2" key="1">
    <citation type="journal article" date="2023" name="Front. Plant Sci.">
        <title>Chromosomal-level genome assembly of Melastoma candidum provides insights into trichome evolution.</title>
        <authorList>
            <person name="Zhong Y."/>
            <person name="Wu W."/>
            <person name="Sun C."/>
            <person name="Zou P."/>
            <person name="Liu Y."/>
            <person name="Dai S."/>
            <person name="Zhou R."/>
        </authorList>
    </citation>
    <scope>NUCLEOTIDE SEQUENCE [LARGE SCALE GENOMIC DNA]</scope>
</reference>
<organism evidence="1 2">
    <name type="scientific">Melastoma candidum</name>
    <dbReference type="NCBI Taxonomy" id="119954"/>
    <lineage>
        <taxon>Eukaryota</taxon>
        <taxon>Viridiplantae</taxon>
        <taxon>Streptophyta</taxon>
        <taxon>Embryophyta</taxon>
        <taxon>Tracheophyta</taxon>
        <taxon>Spermatophyta</taxon>
        <taxon>Magnoliopsida</taxon>
        <taxon>eudicotyledons</taxon>
        <taxon>Gunneridae</taxon>
        <taxon>Pentapetalae</taxon>
        <taxon>rosids</taxon>
        <taxon>malvids</taxon>
        <taxon>Myrtales</taxon>
        <taxon>Melastomataceae</taxon>
        <taxon>Melastomatoideae</taxon>
        <taxon>Melastomateae</taxon>
        <taxon>Melastoma</taxon>
    </lineage>
</organism>
<name>A0ACB9QUL3_9MYRT</name>
<dbReference type="Proteomes" id="UP001057402">
    <property type="component" value="Chromosome 5"/>
</dbReference>